<evidence type="ECO:0000313" key="2">
    <source>
        <dbReference type="Proteomes" id="UP000756530"/>
    </source>
</evidence>
<dbReference type="Pfam" id="PF00353">
    <property type="entry name" value="HemolysinCabind"/>
    <property type="match status" value="3"/>
</dbReference>
<dbReference type="Proteomes" id="UP000756530">
    <property type="component" value="Unassembled WGS sequence"/>
</dbReference>
<dbReference type="InterPro" id="IPR050557">
    <property type="entry name" value="RTX_toxin/Mannuronan_C5-epim"/>
</dbReference>
<sequence length="639" mass="66882">MNTPVKWGEEFLANVLTASTQNQPAVVALANGGFALAYGDFSRSTDEGTDLDDFAVRLQIHDARGVLTTGPIQVNQIATGAQQNPKILSLENGGIAVLYEDGSEGADTAGDDSDAALRLSFFSQDGTAGPGDLLAPMSTSSSQTRGALAALPSGAFAFAYTDISGAYGDGDEAVMLSIRGTSGDVIVPDFRASVPTLGAQEDPALATLANGSIALAYTDASGGDPDIRVAVYDRTGGAIGTSVVANTTTQHEQFAADIAGLTNGTFVVSWTDGSRTGLDPSSYGVRAQIFSKHGVKLGGEFLVNTAITSQQAFPEVEALSDGRFVIAWLDRSEGVDSGLDDASGGAIRAQIFEPDGSRSGDEFLVNTVTAGFQSDVTITDLGDGRILFAYLDTSMGVQTDFDDTTSSIRATIFDTRDAGQTWIGTEAHEQYAGTEWDDTLLGRAGDDLLFGYHGDDRLDGETGDDRLVGGQGGDTLLGREGRDHIEAGGGPDRLLGGRGRDFMFGGAGHDILRGHEAGDWLQGDGGRDVLFGGADPDVFVYATGADSRAGALARDRIIGFTPGEDRIVLRRLDADLLSTDNDAFVFIGEDAFSNTPGELRVTVHPRCTLIRGDTDGDGVADLEILLRGQHQLDASDFIL</sequence>
<organism evidence="1 2">
    <name type="scientific">Maritimibacter dapengensis</name>
    <dbReference type="NCBI Taxonomy" id="2836868"/>
    <lineage>
        <taxon>Bacteria</taxon>
        <taxon>Pseudomonadati</taxon>
        <taxon>Pseudomonadota</taxon>
        <taxon>Alphaproteobacteria</taxon>
        <taxon>Rhodobacterales</taxon>
        <taxon>Roseobacteraceae</taxon>
        <taxon>Maritimibacter</taxon>
    </lineage>
</organism>
<protein>
    <submittedName>
        <fullName evidence="1">M10 family metallopeptidase C-terminal domain-containing protein</fullName>
    </submittedName>
</protein>
<accession>A0ABS6T7V4</accession>
<proteinExistence type="predicted"/>
<comment type="caution">
    <text evidence="1">The sequence shown here is derived from an EMBL/GenBank/DDBJ whole genome shotgun (WGS) entry which is preliminary data.</text>
</comment>
<dbReference type="EMBL" id="JAHUZE010000004">
    <property type="protein sequence ID" value="MBV7380793.1"/>
    <property type="molecule type" value="Genomic_DNA"/>
</dbReference>
<name>A0ABS6T7V4_9RHOB</name>
<dbReference type="PANTHER" id="PTHR38340">
    <property type="entry name" value="S-LAYER PROTEIN"/>
    <property type="match status" value="1"/>
</dbReference>
<dbReference type="RefSeq" id="WP_218393978.1">
    <property type="nucleotide sequence ID" value="NZ_JAHUZE010000004.1"/>
</dbReference>
<keyword evidence="2" id="KW-1185">Reference proteome</keyword>
<dbReference type="PROSITE" id="PS00330">
    <property type="entry name" value="HEMOLYSIN_CALCIUM"/>
    <property type="match status" value="2"/>
</dbReference>
<reference evidence="1 2" key="1">
    <citation type="submission" date="2021-05" db="EMBL/GenBank/DDBJ databases">
        <title>Culturable bacteria isolated from Daya Bay.</title>
        <authorList>
            <person name="Zheng W."/>
            <person name="Yu S."/>
            <person name="Huang Y."/>
        </authorList>
    </citation>
    <scope>NUCLEOTIDE SEQUENCE [LARGE SCALE GENOMIC DNA]</scope>
    <source>
        <strain evidence="1 2">DP4N28-5</strain>
    </source>
</reference>
<dbReference type="InterPro" id="IPR018511">
    <property type="entry name" value="Hemolysin-typ_Ca-bd_CS"/>
</dbReference>
<evidence type="ECO:0000313" key="1">
    <source>
        <dbReference type="EMBL" id="MBV7380793.1"/>
    </source>
</evidence>
<dbReference type="PANTHER" id="PTHR38340:SF1">
    <property type="entry name" value="S-LAYER PROTEIN"/>
    <property type="match status" value="1"/>
</dbReference>
<gene>
    <name evidence="1" type="ORF">KJP28_17845</name>
</gene>
<dbReference type="InterPro" id="IPR001343">
    <property type="entry name" value="Hemolysn_Ca-bd"/>
</dbReference>